<dbReference type="Pfam" id="PF07495">
    <property type="entry name" value="Y_Y_Y"/>
    <property type="match status" value="1"/>
</dbReference>
<dbReference type="Pfam" id="PF02518">
    <property type="entry name" value="HATPase_c"/>
    <property type="match status" value="1"/>
</dbReference>
<keyword evidence="3" id="KW-0597">Phosphoprotein</keyword>
<evidence type="ECO:0000313" key="8">
    <source>
        <dbReference type="Proteomes" id="UP001291309"/>
    </source>
</evidence>
<dbReference type="Gene3D" id="1.10.287.130">
    <property type="match status" value="1"/>
</dbReference>
<dbReference type="EMBL" id="JAXIVS010000031">
    <property type="protein sequence ID" value="MDY7233269.1"/>
    <property type="molecule type" value="Genomic_DNA"/>
</dbReference>
<name>A0ABU5HIK2_9BACT</name>
<dbReference type="SMART" id="SM00388">
    <property type="entry name" value="HisKA"/>
    <property type="match status" value="1"/>
</dbReference>
<dbReference type="PANTHER" id="PTHR43547:SF2">
    <property type="entry name" value="HYBRID SIGNAL TRANSDUCTION HISTIDINE KINASE C"/>
    <property type="match status" value="1"/>
</dbReference>
<reference evidence="7 8" key="1">
    <citation type="submission" date="2023-12" db="EMBL/GenBank/DDBJ databases">
        <title>the genome sequence of Hyalangium sp. s54d21.</title>
        <authorList>
            <person name="Zhang X."/>
        </authorList>
    </citation>
    <scope>NUCLEOTIDE SEQUENCE [LARGE SCALE GENOMIC DNA]</scope>
    <source>
        <strain evidence="8">s54d21</strain>
    </source>
</reference>
<dbReference type="InterPro" id="IPR011123">
    <property type="entry name" value="Y_Y_Y"/>
</dbReference>
<dbReference type="InterPro" id="IPR011110">
    <property type="entry name" value="Reg_prop"/>
</dbReference>
<dbReference type="PROSITE" id="PS50109">
    <property type="entry name" value="HIS_KIN"/>
    <property type="match status" value="1"/>
</dbReference>
<dbReference type="Pfam" id="PF00512">
    <property type="entry name" value="HisKA"/>
    <property type="match status" value="1"/>
</dbReference>
<feature type="chain" id="PRO_5046001085" description="histidine kinase" evidence="5">
    <location>
        <begin position="22"/>
        <end position="1063"/>
    </location>
</feature>
<dbReference type="InterPro" id="IPR015943">
    <property type="entry name" value="WD40/YVTN_repeat-like_dom_sf"/>
</dbReference>
<keyword evidence="4" id="KW-1133">Transmembrane helix</keyword>
<dbReference type="Gene3D" id="2.130.10.10">
    <property type="entry name" value="YVTN repeat-like/Quinoprotein amine dehydrogenase"/>
    <property type="match status" value="3"/>
</dbReference>
<feature type="signal peptide" evidence="5">
    <location>
        <begin position="1"/>
        <end position="21"/>
    </location>
</feature>
<dbReference type="SUPFAM" id="SSF63829">
    <property type="entry name" value="Calcium-dependent phosphotriesterase"/>
    <property type="match status" value="2"/>
</dbReference>
<evidence type="ECO:0000256" key="2">
    <source>
        <dbReference type="ARBA" id="ARBA00012438"/>
    </source>
</evidence>
<dbReference type="InterPro" id="IPR005467">
    <property type="entry name" value="His_kinase_dom"/>
</dbReference>
<comment type="caution">
    <text evidence="7">The sequence shown here is derived from an EMBL/GenBank/DDBJ whole genome shotgun (WGS) entry which is preliminary data.</text>
</comment>
<evidence type="ECO:0000256" key="1">
    <source>
        <dbReference type="ARBA" id="ARBA00000085"/>
    </source>
</evidence>
<dbReference type="PRINTS" id="PR00344">
    <property type="entry name" value="BCTRLSENSOR"/>
</dbReference>
<dbReference type="InterPro" id="IPR003661">
    <property type="entry name" value="HisK_dim/P_dom"/>
</dbReference>
<protein>
    <recommendedName>
        <fullName evidence="2">histidine kinase</fullName>
        <ecNumber evidence="2">2.7.13.3</ecNumber>
    </recommendedName>
</protein>
<dbReference type="InterPro" id="IPR036097">
    <property type="entry name" value="HisK_dim/P_sf"/>
</dbReference>
<gene>
    <name evidence="7" type="ORF">SYV04_43180</name>
</gene>
<accession>A0ABU5HIK2</accession>
<dbReference type="PANTHER" id="PTHR43547">
    <property type="entry name" value="TWO-COMPONENT HISTIDINE KINASE"/>
    <property type="match status" value="1"/>
</dbReference>
<dbReference type="Proteomes" id="UP001291309">
    <property type="component" value="Unassembled WGS sequence"/>
</dbReference>
<dbReference type="InterPro" id="IPR036890">
    <property type="entry name" value="HATPase_C_sf"/>
</dbReference>
<dbReference type="Pfam" id="PF07494">
    <property type="entry name" value="Reg_prop"/>
    <property type="match status" value="2"/>
</dbReference>
<dbReference type="SMART" id="SM00387">
    <property type="entry name" value="HATPase_c"/>
    <property type="match status" value="1"/>
</dbReference>
<dbReference type="EC" id="2.7.13.3" evidence="2"/>
<keyword evidence="5" id="KW-0732">Signal</keyword>
<evidence type="ECO:0000256" key="4">
    <source>
        <dbReference type="SAM" id="Phobius"/>
    </source>
</evidence>
<dbReference type="SUPFAM" id="SSF55874">
    <property type="entry name" value="ATPase domain of HSP90 chaperone/DNA topoisomerase II/histidine kinase"/>
    <property type="match status" value="1"/>
</dbReference>
<dbReference type="CDD" id="cd00082">
    <property type="entry name" value="HisKA"/>
    <property type="match status" value="1"/>
</dbReference>
<sequence>MLTVLALLGLFGWGRSAAALAPDKSLRQLPLQTWRTMDGLPENPFMSLAQTPDGYLWGSTWEELVRFDGVRFTTFDRNNTPEFGARSIPALTTSSDGTLWIGTETGLSGLRKGHFFSVPLPEGLNLRHVRVLCATRDGALWLGTSQKGLVRFADGRFQVWNTDNGLASNRVYALAEDKAGTLWVATNGGLQRWDGSALREGPPFEGSGKPVHALALGLDGTLWVGTGEGSVYHLQEGRSRPVPEASLPGAAISTLLVDRAGSLWVGSASKGLLRLANGQRSTLDASQGLLNDAVITLLEDAEGNIWISVDGGMHRLKEAPFTPYGRPEGVPHDIASALYEARDGSLWFASRGGGVTRWQEGRSSTWTEREGLLDPNVYAIAEGPDGSLWFGSQKGLSRWQSGAITLTLGAAQGLPAGAVRTVYVDDAGAVWLGTQAGLARWDGERVERFGQREGLPGDSITLVLPRREGGLWVTTADGGLASIVQGRIVILGAEGSPMYDDPNAILEESDGTLWIATDEGLYRWKAGRFTRLSHAEGLFNDRIFHILSDGRGNLWMSCNKGVFRVAQAELEAVADGRLARVRSHVYGVEDGMRSAECNGIGVPGGVRDREGRLWFPTTQGVVAYSPGQENQTQPQAPPPVLIEGLRVNRQPVPIQANGRVTVSKGDVEIHYTSPSLSAPHQLRFRYRLENFDRGWVEAGSRRVAYYTQLPPGNYRFRVRAESREGGPVSPDTTLKVYLPPRLHQTLAFRVACVLAVGLLVLGAVWLRLRQMRARERELKSHVADRTRELATVNASLEVRLQELQDTRERLVQAEKLAAVGTLAAGVGHEINNPLAYIISNLHYIAEELRGARPEGDPERWGEMEQALSEALQGADRVRRIVQELKTFSRAHPQEQRRVELGAVLEAALAMAEVETRLRARVVKDYGTLPPVQGDASRLEQVVLNLLINATQAIPEGHVDQNEIRVSARLDEQGRVVVAVSDTGAGIPADVLPRIFEPFFTTRSVGMGTGLGLSICHSYVQAMGGEIRVRSELGQGTTVEVVLVPAQEAVPEARVESVRGKASG</sequence>
<comment type="catalytic activity">
    <reaction evidence="1">
        <text>ATP + protein L-histidine = ADP + protein N-phospho-L-histidine.</text>
        <dbReference type="EC" id="2.7.13.3"/>
    </reaction>
</comment>
<dbReference type="SUPFAM" id="SSF47384">
    <property type="entry name" value="Homodimeric domain of signal transducing histidine kinase"/>
    <property type="match status" value="1"/>
</dbReference>
<dbReference type="Gene3D" id="3.30.565.10">
    <property type="entry name" value="Histidine kinase-like ATPase, C-terminal domain"/>
    <property type="match status" value="1"/>
</dbReference>
<dbReference type="Gene3D" id="2.60.40.10">
    <property type="entry name" value="Immunoglobulins"/>
    <property type="match status" value="1"/>
</dbReference>
<evidence type="ECO:0000259" key="6">
    <source>
        <dbReference type="PROSITE" id="PS50109"/>
    </source>
</evidence>
<keyword evidence="4" id="KW-0472">Membrane</keyword>
<feature type="transmembrane region" description="Helical" evidence="4">
    <location>
        <begin position="746"/>
        <end position="766"/>
    </location>
</feature>
<evidence type="ECO:0000313" key="7">
    <source>
        <dbReference type="EMBL" id="MDY7233269.1"/>
    </source>
</evidence>
<dbReference type="InterPro" id="IPR013783">
    <property type="entry name" value="Ig-like_fold"/>
</dbReference>
<organism evidence="7 8">
    <name type="scientific">Hyalangium rubrum</name>
    <dbReference type="NCBI Taxonomy" id="3103134"/>
    <lineage>
        <taxon>Bacteria</taxon>
        <taxon>Pseudomonadati</taxon>
        <taxon>Myxococcota</taxon>
        <taxon>Myxococcia</taxon>
        <taxon>Myxococcales</taxon>
        <taxon>Cystobacterineae</taxon>
        <taxon>Archangiaceae</taxon>
        <taxon>Hyalangium</taxon>
    </lineage>
</organism>
<keyword evidence="4" id="KW-0812">Transmembrane</keyword>
<keyword evidence="8" id="KW-1185">Reference proteome</keyword>
<proteinExistence type="predicted"/>
<evidence type="ECO:0000256" key="3">
    <source>
        <dbReference type="ARBA" id="ARBA00022553"/>
    </source>
</evidence>
<dbReference type="InterPro" id="IPR004358">
    <property type="entry name" value="Sig_transdc_His_kin-like_C"/>
</dbReference>
<evidence type="ECO:0000256" key="5">
    <source>
        <dbReference type="SAM" id="SignalP"/>
    </source>
</evidence>
<dbReference type="RefSeq" id="WP_321551981.1">
    <property type="nucleotide sequence ID" value="NZ_JAXIVS010000031.1"/>
</dbReference>
<dbReference type="InterPro" id="IPR003594">
    <property type="entry name" value="HATPase_dom"/>
</dbReference>
<feature type="domain" description="Histidine kinase" evidence="6">
    <location>
        <begin position="825"/>
        <end position="1046"/>
    </location>
</feature>